<evidence type="ECO:0000256" key="11">
    <source>
        <dbReference type="ARBA" id="ARBA00023303"/>
    </source>
</evidence>
<sequence length="215" mass="23874">MQKVKSAVNFFGDGSSLHGVGHVVSASQISRFKRVFWITILAISSFGALTMLRSSLNLYTEAAVSFSVETNYLDWDTPFPALSVCESAGAERVKAYLTAFIPTETEYGVCYSFNSGLAGNTSNILTVNRKVGLPSLVFTAMEAIWAEQTVSDVSVSTLQPEIRHCLYGHERPDFADKWPFKKYSYGACILYCRAMSQFDYCNCTHHLMPHIGQFA</sequence>
<comment type="similarity">
    <text evidence="2 12">Belongs to the amiloride-sensitive sodium channel (TC 1.A.6) family.</text>
</comment>
<evidence type="ECO:0000256" key="12">
    <source>
        <dbReference type="RuleBase" id="RU000679"/>
    </source>
</evidence>
<keyword evidence="5 12" id="KW-0812">Transmembrane</keyword>
<name>A0ABN8HWF9_9NEOP</name>
<proteinExistence type="inferred from homology"/>
<evidence type="ECO:0000256" key="8">
    <source>
        <dbReference type="ARBA" id="ARBA00023065"/>
    </source>
</evidence>
<dbReference type="PANTHER" id="PTHR11690:SF175">
    <property type="entry name" value="PICKPOCKET 13-RELATED"/>
    <property type="match status" value="1"/>
</dbReference>
<keyword evidence="7" id="KW-0915">Sodium</keyword>
<evidence type="ECO:0000256" key="10">
    <source>
        <dbReference type="ARBA" id="ARBA00023201"/>
    </source>
</evidence>
<protein>
    <submittedName>
        <fullName evidence="14">Uncharacterized protein</fullName>
    </submittedName>
</protein>
<dbReference type="Proteomes" id="UP000837857">
    <property type="component" value="Chromosome 12"/>
</dbReference>
<dbReference type="EMBL" id="OW152824">
    <property type="protein sequence ID" value="CAH2040722.1"/>
    <property type="molecule type" value="Genomic_DNA"/>
</dbReference>
<dbReference type="Pfam" id="PF00858">
    <property type="entry name" value="ASC"/>
    <property type="match status" value="2"/>
</dbReference>
<keyword evidence="11 12" id="KW-0407">Ion channel</keyword>
<feature type="transmembrane region" description="Helical" evidence="13">
    <location>
        <begin position="35"/>
        <end position="52"/>
    </location>
</feature>
<keyword evidence="15" id="KW-1185">Reference proteome</keyword>
<keyword evidence="3 12" id="KW-0813">Transport</keyword>
<keyword evidence="10 12" id="KW-0739">Sodium transport</keyword>
<evidence type="ECO:0000313" key="15">
    <source>
        <dbReference type="Proteomes" id="UP000837857"/>
    </source>
</evidence>
<evidence type="ECO:0000256" key="3">
    <source>
        <dbReference type="ARBA" id="ARBA00022448"/>
    </source>
</evidence>
<reference evidence="14" key="1">
    <citation type="submission" date="2022-03" db="EMBL/GenBank/DDBJ databases">
        <authorList>
            <person name="Martin H S."/>
        </authorList>
    </citation>
    <scope>NUCLEOTIDE SEQUENCE</scope>
</reference>
<evidence type="ECO:0000256" key="13">
    <source>
        <dbReference type="SAM" id="Phobius"/>
    </source>
</evidence>
<keyword evidence="8 12" id="KW-0406">Ion transport</keyword>
<evidence type="ECO:0000313" key="14">
    <source>
        <dbReference type="EMBL" id="CAH2040722.1"/>
    </source>
</evidence>
<keyword evidence="4 12" id="KW-0894">Sodium channel</keyword>
<comment type="subcellular location">
    <subcellularLocation>
        <location evidence="1">Membrane</location>
        <topology evidence="1">Multi-pass membrane protein</topology>
    </subcellularLocation>
</comment>
<organism evidence="14 15">
    <name type="scientific">Iphiclides podalirius</name>
    <name type="common">scarce swallowtail</name>
    <dbReference type="NCBI Taxonomy" id="110791"/>
    <lineage>
        <taxon>Eukaryota</taxon>
        <taxon>Metazoa</taxon>
        <taxon>Ecdysozoa</taxon>
        <taxon>Arthropoda</taxon>
        <taxon>Hexapoda</taxon>
        <taxon>Insecta</taxon>
        <taxon>Pterygota</taxon>
        <taxon>Neoptera</taxon>
        <taxon>Endopterygota</taxon>
        <taxon>Lepidoptera</taxon>
        <taxon>Glossata</taxon>
        <taxon>Ditrysia</taxon>
        <taxon>Papilionoidea</taxon>
        <taxon>Papilionidae</taxon>
        <taxon>Papilioninae</taxon>
        <taxon>Iphiclides</taxon>
    </lineage>
</organism>
<evidence type="ECO:0000256" key="2">
    <source>
        <dbReference type="ARBA" id="ARBA00007193"/>
    </source>
</evidence>
<evidence type="ECO:0000256" key="9">
    <source>
        <dbReference type="ARBA" id="ARBA00023136"/>
    </source>
</evidence>
<evidence type="ECO:0000256" key="4">
    <source>
        <dbReference type="ARBA" id="ARBA00022461"/>
    </source>
</evidence>
<evidence type="ECO:0000256" key="6">
    <source>
        <dbReference type="ARBA" id="ARBA00022989"/>
    </source>
</evidence>
<dbReference type="PANTHER" id="PTHR11690">
    <property type="entry name" value="AMILORIDE-SENSITIVE SODIUM CHANNEL-RELATED"/>
    <property type="match status" value="1"/>
</dbReference>
<dbReference type="InterPro" id="IPR001873">
    <property type="entry name" value="ENaC"/>
</dbReference>
<evidence type="ECO:0000256" key="7">
    <source>
        <dbReference type="ARBA" id="ARBA00023053"/>
    </source>
</evidence>
<keyword evidence="9 13" id="KW-0472">Membrane</keyword>
<accession>A0ABN8HWF9</accession>
<gene>
    <name evidence="14" type="ORF">IPOD504_LOCUS2763</name>
</gene>
<keyword evidence="6 13" id="KW-1133">Transmembrane helix</keyword>
<evidence type="ECO:0000256" key="1">
    <source>
        <dbReference type="ARBA" id="ARBA00004141"/>
    </source>
</evidence>
<evidence type="ECO:0000256" key="5">
    <source>
        <dbReference type="ARBA" id="ARBA00022692"/>
    </source>
</evidence>
<feature type="non-terminal residue" evidence="14">
    <location>
        <position position="1"/>
    </location>
</feature>